<dbReference type="InterPro" id="IPR005490">
    <property type="entry name" value="LD_TPept_cat_dom"/>
</dbReference>
<dbReference type="PANTHER" id="PTHR36699:SF1">
    <property type="entry name" value="L,D-TRANSPEPTIDASE YAFK-RELATED"/>
    <property type="match status" value="1"/>
</dbReference>
<dbReference type="SUPFAM" id="SSF141523">
    <property type="entry name" value="L,D-transpeptidase catalytic domain-like"/>
    <property type="match status" value="1"/>
</dbReference>
<dbReference type="GO" id="GO:0016740">
    <property type="term" value="F:transferase activity"/>
    <property type="evidence" value="ECO:0007669"/>
    <property type="project" value="UniProtKB-KW"/>
</dbReference>
<keyword evidence="8" id="KW-0732">Signal</keyword>
<evidence type="ECO:0000313" key="10">
    <source>
        <dbReference type="EMBL" id="SET43556.1"/>
    </source>
</evidence>
<dbReference type="GO" id="GO:0071555">
    <property type="term" value="P:cell wall organization"/>
    <property type="evidence" value="ECO:0007669"/>
    <property type="project" value="UniProtKB-UniRule"/>
</dbReference>
<dbReference type="EMBL" id="FOHZ01000009">
    <property type="protein sequence ID" value="SET43556.1"/>
    <property type="molecule type" value="Genomic_DNA"/>
</dbReference>
<dbReference type="InterPro" id="IPR038063">
    <property type="entry name" value="Transpep_catalytic_dom"/>
</dbReference>
<dbReference type="GO" id="GO:0004180">
    <property type="term" value="F:carboxypeptidase activity"/>
    <property type="evidence" value="ECO:0007669"/>
    <property type="project" value="UniProtKB-ARBA"/>
</dbReference>
<gene>
    <name evidence="10" type="ORF">SAMN04487962_109142</name>
</gene>
<feature type="signal peptide" evidence="8">
    <location>
        <begin position="1"/>
        <end position="28"/>
    </location>
</feature>
<protein>
    <submittedName>
        <fullName evidence="10">L,D-transpeptidase catalytic domain</fullName>
    </submittedName>
</protein>
<keyword evidence="4 7" id="KW-0133">Cell shape</keyword>
<dbReference type="AlphaFoldDB" id="A0A1I0EEX3"/>
<evidence type="ECO:0000256" key="7">
    <source>
        <dbReference type="PROSITE-ProRule" id="PRU01373"/>
    </source>
</evidence>
<organism evidence="10 11">
    <name type="scientific">Marinobacter segnicrescens</name>
    <dbReference type="NCBI Taxonomy" id="430453"/>
    <lineage>
        <taxon>Bacteria</taxon>
        <taxon>Pseudomonadati</taxon>
        <taxon>Pseudomonadota</taxon>
        <taxon>Gammaproteobacteria</taxon>
        <taxon>Pseudomonadales</taxon>
        <taxon>Marinobacteraceae</taxon>
        <taxon>Marinobacter</taxon>
    </lineage>
</organism>
<dbReference type="UniPathway" id="UPA00219"/>
<dbReference type="GO" id="GO:0009252">
    <property type="term" value="P:peptidoglycan biosynthetic process"/>
    <property type="evidence" value="ECO:0007669"/>
    <property type="project" value="UniProtKB-UniPathway"/>
</dbReference>
<dbReference type="Pfam" id="PF03734">
    <property type="entry name" value="YkuD"/>
    <property type="match status" value="1"/>
</dbReference>
<evidence type="ECO:0000256" key="8">
    <source>
        <dbReference type="SAM" id="SignalP"/>
    </source>
</evidence>
<dbReference type="Gene3D" id="2.40.440.10">
    <property type="entry name" value="L,D-transpeptidase catalytic domain-like"/>
    <property type="match status" value="1"/>
</dbReference>
<dbReference type="Proteomes" id="UP000198762">
    <property type="component" value="Unassembled WGS sequence"/>
</dbReference>
<evidence type="ECO:0000256" key="5">
    <source>
        <dbReference type="ARBA" id="ARBA00022984"/>
    </source>
</evidence>
<keyword evidence="5 7" id="KW-0573">Peptidoglycan synthesis</keyword>
<evidence type="ECO:0000256" key="1">
    <source>
        <dbReference type="ARBA" id="ARBA00004752"/>
    </source>
</evidence>
<evidence type="ECO:0000256" key="6">
    <source>
        <dbReference type="ARBA" id="ARBA00023316"/>
    </source>
</evidence>
<comment type="similarity">
    <text evidence="2">Belongs to the YkuD family.</text>
</comment>
<evidence type="ECO:0000256" key="4">
    <source>
        <dbReference type="ARBA" id="ARBA00022960"/>
    </source>
</evidence>
<keyword evidence="11" id="KW-1185">Reference proteome</keyword>
<evidence type="ECO:0000256" key="3">
    <source>
        <dbReference type="ARBA" id="ARBA00022679"/>
    </source>
</evidence>
<feature type="active site" description="Proton donor/acceptor" evidence="7">
    <location>
        <position position="140"/>
    </location>
</feature>
<feature type="active site" description="Nucleophile" evidence="7">
    <location>
        <position position="162"/>
    </location>
</feature>
<dbReference type="OrthoDB" id="9809748at2"/>
<keyword evidence="6 7" id="KW-0961">Cell wall biogenesis/degradation</keyword>
<evidence type="ECO:0000259" key="9">
    <source>
        <dbReference type="PROSITE" id="PS52029"/>
    </source>
</evidence>
<reference evidence="11" key="1">
    <citation type="submission" date="2016-10" db="EMBL/GenBank/DDBJ databases">
        <authorList>
            <person name="Varghese N."/>
            <person name="Submissions S."/>
        </authorList>
    </citation>
    <scope>NUCLEOTIDE SEQUENCE [LARGE SCALE GENOMIC DNA]</scope>
    <source>
        <strain evidence="11">CGMCC 1.6489</strain>
    </source>
</reference>
<feature type="domain" description="L,D-TPase catalytic" evidence="9">
    <location>
        <begin position="50"/>
        <end position="186"/>
    </location>
</feature>
<dbReference type="PANTHER" id="PTHR36699">
    <property type="entry name" value="LD-TRANSPEPTIDASE"/>
    <property type="match status" value="1"/>
</dbReference>
<feature type="chain" id="PRO_5011669444" evidence="8">
    <location>
        <begin position="29"/>
        <end position="187"/>
    </location>
</feature>
<proteinExistence type="inferred from homology"/>
<dbReference type="CDD" id="cd16913">
    <property type="entry name" value="YkuD_like"/>
    <property type="match status" value="1"/>
</dbReference>
<dbReference type="PROSITE" id="PS52029">
    <property type="entry name" value="LD_TPASE"/>
    <property type="match status" value="1"/>
</dbReference>
<dbReference type="GO" id="GO:0008360">
    <property type="term" value="P:regulation of cell shape"/>
    <property type="evidence" value="ECO:0007669"/>
    <property type="project" value="UniProtKB-UniRule"/>
</dbReference>
<evidence type="ECO:0000313" key="11">
    <source>
        <dbReference type="Proteomes" id="UP000198762"/>
    </source>
</evidence>
<name>A0A1I0EEX3_9GAMM</name>
<evidence type="ECO:0000256" key="2">
    <source>
        <dbReference type="ARBA" id="ARBA00005992"/>
    </source>
</evidence>
<accession>A0A1I0EEX3</accession>
<dbReference type="STRING" id="430453.SAMN04487962_109142"/>
<keyword evidence="3" id="KW-0808">Transferase</keyword>
<sequence length="187" mass="20875">MDTLTMLRSYLTTALLATLALLATTTQGAELRTLAMAEPQPAISKIGTVSEVVVRKAERRLYLLSGERVVRDYRISLGKTPEGHKLYEGDSRTPEGDYTLDFRNPNSDFYKSIRVSYPSPRDRKLAEAWGLRPGGNIMIHGLPNDVGDMAFAYKGLDWTDGCIAVNNEEMDEIWQLVEVGTPIRILP</sequence>
<comment type="pathway">
    <text evidence="1 7">Cell wall biogenesis; peptidoglycan biosynthesis.</text>
</comment>